<protein>
    <submittedName>
        <fullName evidence="2">Uncharacterized protein</fullName>
    </submittedName>
</protein>
<evidence type="ECO:0000313" key="2">
    <source>
        <dbReference type="EMBL" id="KAK3901803.1"/>
    </source>
</evidence>
<dbReference type="InterPro" id="IPR025337">
    <property type="entry name" value="Questin_oxidase-like"/>
</dbReference>
<dbReference type="Pfam" id="PF14027">
    <property type="entry name" value="Questin_oxidase"/>
    <property type="match status" value="1"/>
</dbReference>
<proteinExistence type="predicted"/>
<dbReference type="GO" id="GO:0016491">
    <property type="term" value="F:oxidoreductase activity"/>
    <property type="evidence" value="ECO:0007669"/>
    <property type="project" value="UniProtKB-KW"/>
</dbReference>
<gene>
    <name evidence="2" type="ORF">C8A05DRAFT_34499</name>
</gene>
<dbReference type="PANTHER" id="PTHR35870:SF1">
    <property type="entry name" value="PROTEIN, PUTATIVE (AFU_ORTHOLOGUE AFUA_5G03330)-RELATED"/>
    <property type="match status" value="1"/>
</dbReference>
<reference evidence="2" key="2">
    <citation type="submission" date="2023-05" db="EMBL/GenBank/DDBJ databases">
        <authorList>
            <consortium name="Lawrence Berkeley National Laboratory"/>
            <person name="Steindorff A."/>
            <person name="Hensen N."/>
            <person name="Bonometti L."/>
            <person name="Westerberg I."/>
            <person name="Brannstrom I.O."/>
            <person name="Guillou S."/>
            <person name="Cros-Aarteil S."/>
            <person name="Calhoun S."/>
            <person name="Haridas S."/>
            <person name="Kuo A."/>
            <person name="Mondo S."/>
            <person name="Pangilinan J."/>
            <person name="Riley R."/>
            <person name="Labutti K."/>
            <person name="Andreopoulos B."/>
            <person name="Lipzen A."/>
            <person name="Chen C."/>
            <person name="Yanf M."/>
            <person name="Daum C."/>
            <person name="Ng V."/>
            <person name="Clum A."/>
            <person name="Ohm R."/>
            <person name="Martin F."/>
            <person name="Silar P."/>
            <person name="Natvig D."/>
            <person name="Lalanne C."/>
            <person name="Gautier V."/>
            <person name="Ament-Velasquez S.L."/>
            <person name="Kruys A."/>
            <person name="Hutchinson M.I."/>
            <person name="Powell A.J."/>
            <person name="Barry K."/>
            <person name="Miller A.N."/>
            <person name="Grigoriev I.V."/>
            <person name="Debuchy R."/>
            <person name="Gladieux P."/>
            <person name="Thoren M.H."/>
            <person name="Johannesson H."/>
        </authorList>
    </citation>
    <scope>NUCLEOTIDE SEQUENCE</scope>
    <source>
        <strain evidence="2">CBS 103.79</strain>
    </source>
</reference>
<reference evidence="2" key="1">
    <citation type="journal article" date="2023" name="Mol. Phylogenet. Evol.">
        <title>Genome-scale phylogeny and comparative genomics of the fungal order Sordariales.</title>
        <authorList>
            <person name="Hensen N."/>
            <person name="Bonometti L."/>
            <person name="Westerberg I."/>
            <person name="Brannstrom I.O."/>
            <person name="Guillou S."/>
            <person name="Cros-Aarteil S."/>
            <person name="Calhoun S."/>
            <person name="Haridas S."/>
            <person name="Kuo A."/>
            <person name="Mondo S."/>
            <person name="Pangilinan J."/>
            <person name="Riley R."/>
            <person name="LaButti K."/>
            <person name="Andreopoulos B."/>
            <person name="Lipzen A."/>
            <person name="Chen C."/>
            <person name="Yan M."/>
            <person name="Daum C."/>
            <person name="Ng V."/>
            <person name="Clum A."/>
            <person name="Steindorff A."/>
            <person name="Ohm R.A."/>
            <person name="Martin F."/>
            <person name="Silar P."/>
            <person name="Natvig D.O."/>
            <person name="Lalanne C."/>
            <person name="Gautier V."/>
            <person name="Ament-Velasquez S.L."/>
            <person name="Kruys A."/>
            <person name="Hutchinson M.I."/>
            <person name="Powell A.J."/>
            <person name="Barry K."/>
            <person name="Miller A.N."/>
            <person name="Grigoriev I.V."/>
            <person name="Debuchy R."/>
            <person name="Gladieux P."/>
            <person name="Hiltunen Thoren M."/>
            <person name="Johannesson H."/>
        </authorList>
    </citation>
    <scope>NUCLEOTIDE SEQUENCE</scope>
    <source>
        <strain evidence="2">CBS 103.79</strain>
    </source>
</reference>
<organism evidence="2 3">
    <name type="scientific">Staphylotrichum tortipilum</name>
    <dbReference type="NCBI Taxonomy" id="2831512"/>
    <lineage>
        <taxon>Eukaryota</taxon>
        <taxon>Fungi</taxon>
        <taxon>Dikarya</taxon>
        <taxon>Ascomycota</taxon>
        <taxon>Pezizomycotina</taxon>
        <taxon>Sordariomycetes</taxon>
        <taxon>Sordariomycetidae</taxon>
        <taxon>Sordariales</taxon>
        <taxon>Chaetomiaceae</taxon>
        <taxon>Staphylotrichum</taxon>
    </lineage>
</organism>
<dbReference type="PANTHER" id="PTHR35870">
    <property type="entry name" value="PROTEIN, PUTATIVE (AFU_ORTHOLOGUE AFUA_5G03330)-RELATED"/>
    <property type="match status" value="1"/>
</dbReference>
<accession>A0AAN6RTD0</accession>
<dbReference type="EMBL" id="MU855554">
    <property type="protein sequence ID" value="KAK3901803.1"/>
    <property type="molecule type" value="Genomic_DNA"/>
</dbReference>
<keyword evidence="1" id="KW-0560">Oxidoreductase</keyword>
<evidence type="ECO:0000313" key="3">
    <source>
        <dbReference type="Proteomes" id="UP001303889"/>
    </source>
</evidence>
<dbReference type="Proteomes" id="UP001303889">
    <property type="component" value="Unassembled WGS sequence"/>
</dbReference>
<comment type="caution">
    <text evidence="2">The sequence shown here is derived from an EMBL/GenBank/DDBJ whole genome shotgun (WGS) entry which is preliminary data.</text>
</comment>
<sequence>MRSIPSEISPYNIQLSPDDTPGSIHVEGLTQDSAERTSELLMVNHVRYHTLFDAVGFHNHTVHHLLTLWALGASSAEIQAMYDLNKPYQALIKYHPASVAAVKMKDPAFFKECIGNLDYYEDYVRFFQDEIAEKGVPAVVNEYLFKGTELTDDILVRMHSGFLHPMIHLGCGLEFNQPCLVAEALAAGCVHDDWPGAFLLPTEAYLRTQTPPSPQPLLSVISALHADPAISTAVTPSDPLNKILGLLSKAGPQLIPHLARYHVPPSSSTEELLGNATDMIHTAAYVLGAAQNPTKVVAIDFVLLHMSTLGTFYPTFLSQAWIAPATKARLLNWKAWGDAVMYAGCGCPTLYPQRLAGYVPKHPGDGWAELCHRANVYPDDGHVCKVVRAVMGMETLGEVREGFPVGRDALRKVAHVTLDSVERMMLPGGVKIPERLRKTVGEEMGQDEEILRVMVRWVRWGGVEGAWEYFPDLVEEGEGEMKV</sequence>
<keyword evidence="3" id="KW-1185">Reference proteome</keyword>
<evidence type="ECO:0000256" key="1">
    <source>
        <dbReference type="ARBA" id="ARBA00023002"/>
    </source>
</evidence>
<dbReference type="AlphaFoldDB" id="A0AAN6RTD0"/>
<name>A0AAN6RTD0_9PEZI</name>